<evidence type="ECO:0000256" key="4">
    <source>
        <dbReference type="ARBA" id="ARBA00022692"/>
    </source>
</evidence>
<dbReference type="Pfam" id="PF01061">
    <property type="entry name" value="ABC2_membrane"/>
    <property type="match status" value="1"/>
</dbReference>
<comment type="subcellular location">
    <subcellularLocation>
        <location evidence="1">Membrane</location>
        <topology evidence="1">Multi-pass membrane protein</topology>
    </subcellularLocation>
</comment>
<dbReference type="Gramene" id="KCW56303">
    <property type="protein sequence ID" value="KCW56303"/>
    <property type="gene ID" value="EUGRSUZ_I02044"/>
</dbReference>
<sequence length="252" mass="28306">MAIGGFPSFVEDLKVFERERLNGHYGSDAFVLANTLSSVPFLLMISLIPGAITYYLVGLRGELEHFLYFTTTLFACMMLVESLMMIVASVVPSFLMGLTAGSGIQGLMILGGGFFRLPHDLPKVFWRYPLYYLSFNKYAFHGLFKNEFEGLTFPKDLACSAQNGSISGEDVLKDIWQVETRYTKWTDLAILFEMALVYRLIFFGVLKTTETLKPIVKEIMSARRRLKGQDSVNPSRASLPESEGNNSVAQGW</sequence>
<protein>
    <recommendedName>
        <fullName evidence="9">ABC-2 type transporter transmembrane domain-containing protein</fullName>
    </recommendedName>
</protein>
<feature type="transmembrane region" description="Helical" evidence="8">
    <location>
        <begin position="66"/>
        <end position="88"/>
    </location>
</feature>
<evidence type="ECO:0000256" key="6">
    <source>
        <dbReference type="ARBA" id="ARBA00023136"/>
    </source>
</evidence>
<feature type="region of interest" description="Disordered" evidence="7">
    <location>
        <begin position="227"/>
        <end position="252"/>
    </location>
</feature>
<feature type="transmembrane region" description="Helical" evidence="8">
    <location>
        <begin position="94"/>
        <end position="117"/>
    </location>
</feature>
<accession>A0A059AR31</accession>
<comment type="similarity">
    <text evidence="2">Belongs to the ABC transporter superfamily. ABCG family. Eye pigment precursor importer (TC 3.A.1.204) subfamily.</text>
</comment>
<dbReference type="EMBL" id="KK198761">
    <property type="protein sequence ID" value="KCW56303.1"/>
    <property type="molecule type" value="Genomic_DNA"/>
</dbReference>
<feature type="domain" description="ABC-2 type transporter transmembrane" evidence="9">
    <location>
        <begin position="3"/>
        <end position="148"/>
    </location>
</feature>
<evidence type="ECO:0000256" key="8">
    <source>
        <dbReference type="SAM" id="Phobius"/>
    </source>
</evidence>
<feature type="compositionally biased region" description="Polar residues" evidence="7">
    <location>
        <begin position="243"/>
        <end position="252"/>
    </location>
</feature>
<dbReference type="InParanoid" id="A0A059AR31"/>
<dbReference type="AlphaFoldDB" id="A0A059AR31"/>
<feature type="non-terminal residue" evidence="10">
    <location>
        <position position="252"/>
    </location>
</feature>
<evidence type="ECO:0000259" key="9">
    <source>
        <dbReference type="Pfam" id="PF01061"/>
    </source>
</evidence>
<gene>
    <name evidence="10" type="ORF">EUGRSUZ_I02044</name>
</gene>
<evidence type="ECO:0000313" key="10">
    <source>
        <dbReference type="EMBL" id="KCW56303.1"/>
    </source>
</evidence>
<dbReference type="InterPro" id="IPR013525">
    <property type="entry name" value="ABC2_TM"/>
</dbReference>
<keyword evidence="3" id="KW-0813">Transport</keyword>
<dbReference type="PANTHER" id="PTHR48042">
    <property type="entry name" value="ABC TRANSPORTER G FAMILY MEMBER 11"/>
    <property type="match status" value="1"/>
</dbReference>
<evidence type="ECO:0000256" key="3">
    <source>
        <dbReference type="ARBA" id="ARBA00022448"/>
    </source>
</evidence>
<evidence type="ECO:0000256" key="1">
    <source>
        <dbReference type="ARBA" id="ARBA00004141"/>
    </source>
</evidence>
<dbReference type="GO" id="GO:0016020">
    <property type="term" value="C:membrane"/>
    <property type="evidence" value="ECO:0007669"/>
    <property type="project" value="UniProtKB-SubCell"/>
</dbReference>
<dbReference type="PANTHER" id="PTHR48042:SF4">
    <property type="entry name" value="ABC TRANSPORTER DOMAIN-CONTAINING PROTEIN"/>
    <property type="match status" value="1"/>
</dbReference>
<feature type="transmembrane region" description="Helical" evidence="8">
    <location>
        <begin position="39"/>
        <end position="59"/>
    </location>
</feature>
<organism evidence="10">
    <name type="scientific">Eucalyptus grandis</name>
    <name type="common">Flooded gum</name>
    <dbReference type="NCBI Taxonomy" id="71139"/>
    <lineage>
        <taxon>Eukaryota</taxon>
        <taxon>Viridiplantae</taxon>
        <taxon>Streptophyta</taxon>
        <taxon>Embryophyta</taxon>
        <taxon>Tracheophyta</taxon>
        <taxon>Spermatophyta</taxon>
        <taxon>Magnoliopsida</taxon>
        <taxon>eudicotyledons</taxon>
        <taxon>Gunneridae</taxon>
        <taxon>Pentapetalae</taxon>
        <taxon>rosids</taxon>
        <taxon>malvids</taxon>
        <taxon>Myrtales</taxon>
        <taxon>Myrtaceae</taxon>
        <taxon>Myrtoideae</taxon>
        <taxon>Eucalypteae</taxon>
        <taxon>Eucalyptus</taxon>
    </lineage>
</organism>
<reference evidence="10" key="1">
    <citation type="submission" date="2013-07" db="EMBL/GenBank/DDBJ databases">
        <title>The genome of Eucalyptus grandis.</title>
        <authorList>
            <person name="Schmutz J."/>
            <person name="Hayes R."/>
            <person name="Myburg A."/>
            <person name="Tuskan G."/>
            <person name="Grattapaglia D."/>
            <person name="Rokhsar D.S."/>
        </authorList>
    </citation>
    <scope>NUCLEOTIDE SEQUENCE</scope>
    <source>
        <tissue evidence="10">Leaf extractions</tissue>
    </source>
</reference>
<evidence type="ECO:0000256" key="5">
    <source>
        <dbReference type="ARBA" id="ARBA00022989"/>
    </source>
</evidence>
<keyword evidence="5 8" id="KW-1133">Transmembrane helix</keyword>
<proteinExistence type="inferred from homology"/>
<dbReference type="GO" id="GO:0140359">
    <property type="term" value="F:ABC-type transporter activity"/>
    <property type="evidence" value="ECO:0007669"/>
    <property type="project" value="InterPro"/>
</dbReference>
<evidence type="ECO:0000256" key="7">
    <source>
        <dbReference type="SAM" id="MobiDB-lite"/>
    </source>
</evidence>
<name>A0A059AR31_EUCGR</name>
<keyword evidence="6 8" id="KW-0472">Membrane</keyword>
<evidence type="ECO:0000256" key="2">
    <source>
        <dbReference type="ARBA" id="ARBA00005814"/>
    </source>
</evidence>
<keyword evidence="4 8" id="KW-0812">Transmembrane</keyword>
<dbReference type="InterPro" id="IPR052215">
    <property type="entry name" value="Plant_ABCG"/>
</dbReference>
<dbReference type="OMA" id="WQVETRY"/>